<accession>A0A2A4Z508</accession>
<protein>
    <recommendedName>
        <fullName evidence="1">HTH marR-type domain-containing protein</fullName>
    </recommendedName>
</protein>
<dbReference type="PANTHER" id="PTHR33164:SF43">
    <property type="entry name" value="HTH-TYPE TRANSCRIPTIONAL REPRESSOR YETL"/>
    <property type="match status" value="1"/>
</dbReference>
<proteinExistence type="predicted"/>
<feature type="domain" description="HTH marR-type" evidence="1">
    <location>
        <begin position="10"/>
        <end position="142"/>
    </location>
</feature>
<organism evidence="2">
    <name type="scientific">OCS116 cluster bacterium</name>
    <dbReference type="NCBI Taxonomy" id="2030921"/>
    <lineage>
        <taxon>Bacteria</taxon>
        <taxon>Pseudomonadati</taxon>
        <taxon>Pseudomonadota</taxon>
        <taxon>Alphaproteobacteria</taxon>
        <taxon>OCS116 cluster</taxon>
    </lineage>
</organism>
<dbReference type="Gene3D" id="1.10.10.10">
    <property type="entry name" value="Winged helix-like DNA-binding domain superfamily/Winged helix DNA-binding domain"/>
    <property type="match status" value="1"/>
</dbReference>
<comment type="caution">
    <text evidence="2">The sequence shown here is derived from an EMBL/GenBank/DDBJ whole genome shotgun (WGS) entry which is preliminary data.</text>
</comment>
<gene>
    <name evidence="2" type="ORF">COB13_07300</name>
</gene>
<dbReference type="PRINTS" id="PR00598">
    <property type="entry name" value="HTHMARR"/>
</dbReference>
<reference key="1">
    <citation type="submission" date="2017-08" db="EMBL/GenBank/DDBJ databases">
        <title>A dynamic microbial community with high functional redundancy inhabits the cold, oxic subseafloor aquifer.</title>
        <authorList>
            <person name="Tully B.J."/>
            <person name="Wheat C.G."/>
            <person name="Glazer B.T."/>
            <person name="Huber J.A."/>
        </authorList>
    </citation>
    <scope>NUCLEOTIDE SEQUENCE [LARGE SCALE GENOMIC DNA]</scope>
</reference>
<dbReference type="AlphaFoldDB" id="A0A2A4Z508"/>
<dbReference type="InterPro" id="IPR039422">
    <property type="entry name" value="MarR/SlyA-like"/>
</dbReference>
<name>A0A2A4Z508_9PROT</name>
<dbReference type="InterPro" id="IPR000835">
    <property type="entry name" value="HTH_MarR-typ"/>
</dbReference>
<dbReference type="InterPro" id="IPR036388">
    <property type="entry name" value="WH-like_DNA-bd_sf"/>
</dbReference>
<evidence type="ECO:0000259" key="1">
    <source>
        <dbReference type="PROSITE" id="PS50995"/>
    </source>
</evidence>
<dbReference type="PROSITE" id="PS50995">
    <property type="entry name" value="HTH_MARR_2"/>
    <property type="match status" value="1"/>
</dbReference>
<dbReference type="Pfam" id="PF12802">
    <property type="entry name" value="MarR_2"/>
    <property type="match status" value="1"/>
</dbReference>
<dbReference type="SMART" id="SM00347">
    <property type="entry name" value="HTH_MARR"/>
    <property type="match status" value="1"/>
</dbReference>
<dbReference type="GO" id="GO:0003700">
    <property type="term" value="F:DNA-binding transcription factor activity"/>
    <property type="evidence" value="ECO:0007669"/>
    <property type="project" value="InterPro"/>
</dbReference>
<dbReference type="SUPFAM" id="SSF46785">
    <property type="entry name" value="Winged helix' DNA-binding domain"/>
    <property type="match status" value="1"/>
</dbReference>
<dbReference type="PANTHER" id="PTHR33164">
    <property type="entry name" value="TRANSCRIPTIONAL REGULATOR, MARR FAMILY"/>
    <property type="match status" value="1"/>
</dbReference>
<dbReference type="EMBL" id="NVUS01000007">
    <property type="protein sequence ID" value="PCJ01658.1"/>
    <property type="molecule type" value="Genomic_DNA"/>
</dbReference>
<dbReference type="GO" id="GO:0006950">
    <property type="term" value="P:response to stress"/>
    <property type="evidence" value="ECO:0007669"/>
    <property type="project" value="TreeGrafter"/>
</dbReference>
<sequence length="143" mass="15692">MILNMPNPLTQNTGFLLASVAAHASKTYEAALAELGFHPHHIGVLELVAAQQPIVQSRIAEQLGIFKPVIVTLVNELEAKGLIKRHPHPTDKRALEIHLLPKGVKTLDKIRQTSTTTLAQFLSPLSKTEQQQFHASLTKLSKA</sequence>
<reference evidence="2" key="2">
    <citation type="journal article" date="2018" name="ISME J.">
        <title>A dynamic microbial community with high functional redundancy inhabits the cold, oxic subseafloor aquifer.</title>
        <authorList>
            <person name="Tully B.J."/>
            <person name="Wheat C.G."/>
            <person name="Glazer B.T."/>
            <person name="Huber J.A."/>
        </authorList>
    </citation>
    <scope>NUCLEOTIDE SEQUENCE</scope>
    <source>
        <strain evidence="2">NORP83</strain>
    </source>
</reference>
<dbReference type="InterPro" id="IPR036390">
    <property type="entry name" value="WH_DNA-bd_sf"/>
</dbReference>
<evidence type="ECO:0000313" key="2">
    <source>
        <dbReference type="EMBL" id="PCJ01658.1"/>
    </source>
</evidence>